<dbReference type="EMBL" id="MDZA01000450">
    <property type="protein sequence ID" value="OGX81345.1"/>
    <property type="molecule type" value="Genomic_DNA"/>
</dbReference>
<dbReference type="Proteomes" id="UP000177506">
    <property type="component" value="Unassembled WGS sequence"/>
</dbReference>
<accession>A0A1G1SRW7</accession>
<gene>
    <name evidence="1" type="ORF">BEN49_15575</name>
</gene>
<protein>
    <recommendedName>
        <fullName evidence="3">Nucleotidyltransferase</fullName>
    </recommendedName>
</protein>
<organism evidence="1 2">
    <name type="scientific">Hymenobacter coccineus</name>
    <dbReference type="NCBI Taxonomy" id="1908235"/>
    <lineage>
        <taxon>Bacteria</taxon>
        <taxon>Pseudomonadati</taxon>
        <taxon>Bacteroidota</taxon>
        <taxon>Cytophagia</taxon>
        <taxon>Cytophagales</taxon>
        <taxon>Hymenobacteraceae</taxon>
        <taxon>Hymenobacter</taxon>
    </lineage>
</organism>
<dbReference type="OrthoDB" id="5918411at2"/>
<evidence type="ECO:0000313" key="2">
    <source>
        <dbReference type="Proteomes" id="UP000177506"/>
    </source>
</evidence>
<dbReference type="InterPro" id="IPR014942">
    <property type="entry name" value="AbiEii"/>
</dbReference>
<dbReference type="AlphaFoldDB" id="A0A1G1SRW7"/>
<dbReference type="Pfam" id="PF08843">
    <property type="entry name" value="AbiEii"/>
    <property type="match status" value="1"/>
</dbReference>
<sequence>MLDISTIPPERRFPSGLDRVLPALTRGLQHLGLDFFLVGAVARDLWLDAALGAAPRRRTTDVDLAVLIAHEAEYEQLRAWLVAHEQFTAPASSAFCLIHEPTGIQVDLMPFGGIADAEGRVQVTGQGLSRISVVGLAEVLASVEPVKVNEQITWQAVTLPGLVALKLLAWDDRPEQRGKDGTDLRLILQHYHTLIEDAIIERHYELLIAQDPQEEELMQMVGIRVLGQELQTLVAVSPPLQTRLHNILAQEIQLATASRLALAMAQRISPTDKTSPTVGQSQKWLQALTTGLADELPQVG</sequence>
<evidence type="ECO:0000313" key="1">
    <source>
        <dbReference type="EMBL" id="OGX81345.1"/>
    </source>
</evidence>
<evidence type="ECO:0008006" key="3">
    <source>
        <dbReference type="Google" id="ProtNLM"/>
    </source>
</evidence>
<dbReference type="RefSeq" id="WP_070747400.1">
    <property type="nucleotide sequence ID" value="NZ_MDZA01000450.1"/>
</dbReference>
<reference evidence="1 2" key="1">
    <citation type="submission" date="2016-08" db="EMBL/GenBank/DDBJ databases">
        <title>Hymenobacter coccineus sp. nov., Hymenobacter lapidarius sp. nov. and Hymenobacter glacialis sp. nov., isolated from Antarctic soil.</title>
        <authorList>
            <person name="Sedlacek I."/>
            <person name="Kralova S."/>
            <person name="Kyrova K."/>
            <person name="Maslanova I."/>
            <person name="Stankova E."/>
            <person name="Vrbovska V."/>
            <person name="Nemec M."/>
            <person name="Bartak M."/>
            <person name="Svec P."/>
            <person name="Busse H.-J."/>
            <person name="Pantucek R."/>
        </authorList>
    </citation>
    <scope>NUCLEOTIDE SEQUENCE [LARGE SCALE GENOMIC DNA]</scope>
    <source>
        <strain evidence="1 2">CCM 8649</strain>
    </source>
</reference>
<proteinExistence type="predicted"/>
<keyword evidence="2" id="KW-1185">Reference proteome</keyword>
<comment type="caution">
    <text evidence="1">The sequence shown here is derived from an EMBL/GenBank/DDBJ whole genome shotgun (WGS) entry which is preliminary data.</text>
</comment>
<name>A0A1G1SRW7_9BACT</name>